<keyword evidence="3" id="KW-0813">Transport</keyword>
<feature type="transmembrane region" description="Helical" evidence="9">
    <location>
        <begin position="146"/>
        <end position="170"/>
    </location>
</feature>
<feature type="transmembrane region" description="Helical" evidence="9">
    <location>
        <begin position="177"/>
        <end position="196"/>
    </location>
</feature>
<feature type="transmembrane region" description="Helical" evidence="9">
    <location>
        <begin position="42"/>
        <end position="62"/>
    </location>
</feature>
<evidence type="ECO:0000256" key="3">
    <source>
        <dbReference type="ARBA" id="ARBA00022448"/>
    </source>
</evidence>
<keyword evidence="5 9" id="KW-0812">Transmembrane</keyword>
<dbReference type="GO" id="GO:0140359">
    <property type="term" value="F:ABC-type transporter activity"/>
    <property type="evidence" value="ECO:0007669"/>
    <property type="project" value="InterPro"/>
</dbReference>
<dbReference type="EMBL" id="NJIH01000003">
    <property type="protein sequence ID" value="OWT63855.1"/>
    <property type="molecule type" value="Genomic_DNA"/>
</dbReference>
<keyword evidence="7" id="KW-0762">Sugar transport</keyword>
<name>A0A225MRL5_9BURK</name>
<keyword evidence="7" id="KW-0625">Polysaccharide transport</keyword>
<dbReference type="AlphaFoldDB" id="A0A225MRL5"/>
<evidence type="ECO:0000256" key="5">
    <source>
        <dbReference type="ARBA" id="ARBA00022692"/>
    </source>
</evidence>
<evidence type="ECO:0000256" key="2">
    <source>
        <dbReference type="ARBA" id="ARBA00007783"/>
    </source>
</evidence>
<feature type="domain" description="ABC-2 type transporter transmembrane" evidence="10">
    <location>
        <begin position="21"/>
        <end position="222"/>
    </location>
</feature>
<keyword evidence="12" id="KW-1185">Reference proteome</keyword>
<protein>
    <submittedName>
        <fullName evidence="11">ABC transporter permease</fullName>
    </submittedName>
</protein>
<evidence type="ECO:0000256" key="4">
    <source>
        <dbReference type="ARBA" id="ARBA00022475"/>
    </source>
</evidence>
<evidence type="ECO:0000313" key="11">
    <source>
        <dbReference type="EMBL" id="OWT63855.1"/>
    </source>
</evidence>
<evidence type="ECO:0000256" key="6">
    <source>
        <dbReference type="ARBA" id="ARBA00022989"/>
    </source>
</evidence>
<evidence type="ECO:0000256" key="8">
    <source>
        <dbReference type="ARBA" id="ARBA00023136"/>
    </source>
</evidence>
<comment type="caution">
    <text evidence="11">The sequence shown here is derived from an EMBL/GenBank/DDBJ whole genome shotgun (WGS) entry which is preliminary data.</text>
</comment>
<feature type="transmembrane region" description="Helical" evidence="9">
    <location>
        <begin position="117"/>
        <end position="140"/>
    </location>
</feature>
<comment type="similarity">
    <text evidence="2">Belongs to the ABC-2 integral membrane protein family.</text>
</comment>
<dbReference type="RefSeq" id="WP_088602434.1">
    <property type="nucleotide sequence ID" value="NZ_NJIH01000003.1"/>
</dbReference>
<evidence type="ECO:0000256" key="7">
    <source>
        <dbReference type="ARBA" id="ARBA00023047"/>
    </source>
</evidence>
<dbReference type="OrthoDB" id="9796017at2"/>
<dbReference type="GO" id="GO:0015774">
    <property type="term" value="P:polysaccharide transport"/>
    <property type="evidence" value="ECO:0007669"/>
    <property type="project" value="UniProtKB-KW"/>
</dbReference>
<proteinExistence type="inferred from homology"/>
<accession>A0A225MRL5</accession>
<evidence type="ECO:0000313" key="12">
    <source>
        <dbReference type="Proteomes" id="UP000214603"/>
    </source>
</evidence>
<dbReference type="Pfam" id="PF01061">
    <property type="entry name" value="ABC2_membrane"/>
    <property type="match status" value="1"/>
</dbReference>
<dbReference type="GO" id="GO:0015920">
    <property type="term" value="P:lipopolysaccharide transport"/>
    <property type="evidence" value="ECO:0007669"/>
    <property type="project" value="TreeGrafter"/>
</dbReference>
<dbReference type="PANTHER" id="PTHR30413">
    <property type="entry name" value="INNER MEMBRANE TRANSPORT PERMEASE"/>
    <property type="match status" value="1"/>
</dbReference>
<dbReference type="GO" id="GO:0005886">
    <property type="term" value="C:plasma membrane"/>
    <property type="evidence" value="ECO:0007669"/>
    <property type="project" value="UniProtKB-SubCell"/>
</dbReference>
<dbReference type="Proteomes" id="UP000214603">
    <property type="component" value="Unassembled WGS sequence"/>
</dbReference>
<evidence type="ECO:0000256" key="9">
    <source>
        <dbReference type="SAM" id="Phobius"/>
    </source>
</evidence>
<organism evidence="11 12">
    <name type="scientific">Candidimonas nitroreducens</name>
    <dbReference type="NCBI Taxonomy" id="683354"/>
    <lineage>
        <taxon>Bacteria</taxon>
        <taxon>Pseudomonadati</taxon>
        <taxon>Pseudomonadota</taxon>
        <taxon>Betaproteobacteria</taxon>
        <taxon>Burkholderiales</taxon>
        <taxon>Alcaligenaceae</taxon>
        <taxon>Candidimonas</taxon>
    </lineage>
</organism>
<dbReference type="InterPro" id="IPR013525">
    <property type="entry name" value="ABC2_TM"/>
</dbReference>
<feature type="transmembrane region" description="Helical" evidence="9">
    <location>
        <begin position="231"/>
        <end position="251"/>
    </location>
</feature>
<gene>
    <name evidence="11" type="ORF">CEY11_05985</name>
</gene>
<keyword evidence="4" id="KW-1003">Cell membrane</keyword>
<dbReference type="PANTHER" id="PTHR30413:SF10">
    <property type="entry name" value="CAPSULE POLYSACCHARIDE EXPORT INNER-MEMBRANE PROTEIN CTRC"/>
    <property type="match status" value="1"/>
</dbReference>
<keyword evidence="6 9" id="KW-1133">Transmembrane helix</keyword>
<comment type="subcellular location">
    <subcellularLocation>
        <location evidence="1">Cell membrane</location>
        <topology evidence="1">Multi-pass membrane protein</topology>
    </subcellularLocation>
</comment>
<evidence type="ECO:0000256" key="1">
    <source>
        <dbReference type="ARBA" id="ARBA00004651"/>
    </source>
</evidence>
<sequence length="263" mass="29742">MNKNISAGWRDFHASAKVYYLWLALGWVEIRQRYSRSKIGPFWLTISMGILIAALGVVYGTLFKADLKSYLPLLAVGFVFWAFISTTISEGCNAFIAGSAYIRQMPLSRGIFVFQTIWRNIVILGHNFIIVIAVLAIFKINFLPGLAWFVLGFLLLVVNLFWMSALLAVVCARFRDLPQIITSALQVVFYITPILFKRDMLSKYPLLIDLNPFAHMIEIVRGPLLGEPVPAVSWLACTAMAVVGILICLAFHGRYRSRIPYWV</sequence>
<keyword evidence="8 9" id="KW-0472">Membrane</keyword>
<feature type="transmembrane region" description="Helical" evidence="9">
    <location>
        <begin position="74"/>
        <end position="96"/>
    </location>
</feature>
<evidence type="ECO:0000259" key="10">
    <source>
        <dbReference type="Pfam" id="PF01061"/>
    </source>
</evidence>
<reference evidence="12" key="1">
    <citation type="submission" date="2017-06" db="EMBL/GenBank/DDBJ databases">
        <title>Herbaspirillum phytohormonus sp. nov., isolated from the root nodule of Robinia pseudoacacia in lead-zinc mine.</title>
        <authorList>
            <person name="Fan M."/>
            <person name="Lin Y."/>
        </authorList>
    </citation>
    <scope>NUCLEOTIDE SEQUENCE [LARGE SCALE GENOMIC DNA]</scope>
    <source>
        <strain evidence="12">SC-089</strain>
    </source>
</reference>